<dbReference type="InterPro" id="IPR000535">
    <property type="entry name" value="MSP_dom"/>
</dbReference>
<reference evidence="6" key="1">
    <citation type="journal article" date="2019" name="Nat. Commun.">
        <title>The genome of broomcorn millet.</title>
        <authorList>
            <person name="Zou C."/>
            <person name="Miki D."/>
            <person name="Li D."/>
            <person name="Tang Q."/>
            <person name="Xiao L."/>
            <person name="Rajput S."/>
            <person name="Deng P."/>
            <person name="Jia W."/>
            <person name="Huang R."/>
            <person name="Zhang M."/>
            <person name="Sun Y."/>
            <person name="Hu J."/>
            <person name="Fu X."/>
            <person name="Schnable P.S."/>
            <person name="Li F."/>
            <person name="Zhang H."/>
            <person name="Feng B."/>
            <person name="Zhu X."/>
            <person name="Liu R."/>
            <person name="Schnable J.C."/>
            <person name="Zhu J.-K."/>
            <person name="Zhang H."/>
        </authorList>
    </citation>
    <scope>NUCLEOTIDE SEQUENCE [LARGE SCALE GENOMIC DNA]</scope>
</reference>
<dbReference type="Gene3D" id="2.60.40.10">
    <property type="entry name" value="Immunoglobulins"/>
    <property type="match status" value="1"/>
</dbReference>
<accession>A0A3L6QEU9</accession>
<feature type="compositionally biased region" description="Acidic residues" evidence="2">
    <location>
        <begin position="153"/>
        <end position="163"/>
    </location>
</feature>
<evidence type="ECO:0000259" key="4">
    <source>
        <dbReference type="PROSITE" id="PS50202"/>
    </source>
</evidence>
<sequence>MSNTLLRVCPSDLKMPFELKKQNSACLELVNKTDQCVAFKVTKLGEFVSVEDANPVHRVKTTNPRKYAVRPASGVVPPRGSFGISIVMQAPKEIPPDYHCKDKFLVQSIVVEEGMAPKDIVPDMFSKAPGKLVEEFKLRVIYVPANPPSPVPEEAEGEDSLDSDVDHEVEPPSTSNSTSGHGHASRSQTSHNEDVSLVSKSGDQESRYAEENKKIQKELELLRKTKPSPGGFSATFVLLIFSLSFLLGYLMLGSRA</sequence>
<evidence type="ECO:0000256" key="1">
    <source>
        <dbReference type="ARBA" id="ARBA00008932"/>
    </source>
</evidence>
<feature type="domain" description="MSP" evidence="4">
    <location>
        <begin position="5"/>
        <end position="143"/>
    </location>
</feature>
<dbReference type="InterPro" id="IPR016763">
    <property type="entry name" value="VAP"/>
</dbReference>
<dbReference type="InterPro" id="IPR008962">
    <property type="entry name" value="PapD-like_sf"/>
</dbReference>
<evidence type="ECO:0000313" key="5">
    <source>
        <dbReference type="EMBL" id="RLM78457.1"/>
    </source>
</evidence>
<dbReference type="AlphaFoldDB" id="A0A3L6QEU9"/>
<feature type="compositionally biased region" description="Basic and acidic residues" evidence="2">
    <location>
        <begin position="202"/>
        <end position="211"/>
    </location>
</feature>
<dbReference type="SUPFAM" id="SSF49354">
    <property type="entry name" value="PapD-like"/>
    <property type="match status" value="1"/>
</dbReference>
<evidence type="ECO:0000256" key="2">
    <source>
        <dbReference type="SAM" id="MobiDB-lite"/>
    </source>
</evidence>
<dbReference type="GO" id="GO:0090158">
    <property type="term" value="P:endoplasmic reticulum membrane organization"/>
    <property type="evidence" value="ECO:0007669"/>
    <property type="project" value="TreeGrafter"/>
</dbReference>
<keyword evidence="6" id="KW-1185">Reference proteome</keyword>
<gene>
    <name evidence="5" type="ORF">C2845_PM12G22550</name>
</gene>
<feature type="transmembrane region" description="Helical" evidence="3">
    <location>
        <begin position="231"/>
        <end position="252"/>
    </location>
</feature>
<dbReference type="STRING" id="4540.A0A3L6QEU9"/>
<name>A0A3L6QEU9_PANMI</name>
<dbReference type="GO" id="GO:0005886">
    <property type="term" value="C:plasma membrane"/>
    <property type="evidence" value="ECO:0007669"/>
    <property type="project" value="TreeGrafter"/>
</dbReference>
<dbReference type="GO" id="GO:0005789">
    <property type="term" value="C:endoplasmic reticulum membrane"/>
    <property type="evidence" value="ECO:0007669"/>
    <property type="project" value="InterPro"/>
</dbReference>
<dbReference type="InterPro" id="IPR013783">
    <property type="entry name" value="Ig-like_fold"/>
</dbReference>
<evidence type="ECO:0000313" key="6">
    <source>
        <dbReference type="Proteomes" id="UP000275267"/>
    </source>
</evidence>
<proteinExistence type="inferred from homology"/>
<comment type="caution">
    <text evidence="5">The sequence shown here is derived from an EMBL/GenBank/DDBJ whole genome shotgun (WGS) entry which is preliminary data.</text>
</comment>
<feature type="compositionally biased region" description="Polar residues" evidence="2">
    <location>
        <begin position="172"/>
        <end position="190"/>
    </location>
</feature>
<comment type="similarity">
    <text evidence="1">Belongs to the VAMP-associated protein (VAP) (TC 9.B.17) family.</text>
</comment>
<dbReference type="Pfam" id="PF00635">
    <property type="entry name" value="Motile_Sperm"/>
    <property type="match status" value="1"/>
</dbReference>
<dbReference type="OrthoDB" id="264603at2759"/>
<keyword evidence="3" id="KW-0472">Membrane</keyword>
<protein>
    <submittedName>
        <fullName evidence="5">Vesicle-associated protein 1-3-like</fullName>
    </submittedName>
</protein>
<dbReference type="GO" id="GO:0061817">
    <property type="term" value="P:endoplasmic reticulum-plasma membrane tethering"/>
    <property type="evidence" value="ECO:0007669"/>
    <property type="project" value="TreeGrafter"/>
</dbReference>
<organism evidence="5 6">
    <name type="scientific">Panicum miliaceum</name>
    <name type="common">Proso millet</name>
    <name type="synonym">Broomcorn millet</name>
    <dbReference type="NCBI Taxonomy" id="4540"/>
    <lineage>
        <taxon>Eukaryota</taxon>
        <taxon>Viridiplantae</taxon>
        <taxon>Streptophyta</taxon>
        <taxon>Embryophyta</taxon>
        <taxon>Tracheophyta</taxon>
        <taxon>Spermatophyta</taxon>
        <taxon>Magnoliopsida</taxon>
        <taxon>Liliopsida</taxon>
        <taxon>Poales</taxon>
        <taxon>Poaceae</taxon>
        <taxon>PACMAD clade</taxon>
        <taxon>Panicoideae</taxon>
        <taxon>Panicodae</taxon>
        <taxon>Paniceae</taxon>
        <taxon>Panicinae</taxon>
        <taxon>Panicum</taxon>
        <taxon>Panicum sect. Panicum</taxon>
    </lineage>
</organism>
<keyword evidence="3" id="KW-0812">Transmembrane</keyword>
<evidence type="ECO:0000256" key="3">
    <source>
        <dbReference type="SAM" id="Phobius"/>
    </source>
</evidence>
<dbReference type="PANTHER" id="PTHR10809:SF51">
    <property type="entry name" value="VESICLE-ASSOCIATED PROTEIN 1-3"/>
    <property type="match status" value="1"/>
</dbReference>
<dbReference type="PROSITE" id="PS50202">
    <property type="entry name" value="MSP"/>
    <property type="match status" value="1"/>
</dbReference>
<dbReference type="PANTHER" id="PTHR10809">
    <property type="entry name" value="VESICLE-ASSOCIATED MEMBRANE PROTEIN-ASSOCIATED PROTEIN"/>
    <property type="match status" value="1"/>
</dbReference>
<dbReference type="Proteomes" id="UP000275267">
    <property type="component" value="Unassembled WGS sequence"/>
</dbReference>
<dbReference type="PIRSF" id="PIRSF019693">
    <property type="entry name" value="VAMP-associated"/>
    <property type="match status" value="1"/>
</dbReference>
<keyword evidence="3" id="KW-1133">Transmembrane helix</keyword>
<dbReference type="EMBL" id="PQIB02000012">
    <property type="protein sequence ID" value="RLM78457.1"/>
    <property type="molecule type" value="Genomic_DNA"/>
</dbReference>
<feature type="region of interest" description="Disordered" evidence="2">
    <location>
        <begin position="147"/>
        <end position="211"/>
    </location>
</feature>